<dbReference type="PANTHER" id="PTHR34183">
    <property type="entry name" value="ENDOLYTIC PEPTIDOGLYCAN TRANSGLYCOSYLASE RLPA"/>
    <property type="match status" value="1"/>
</dbReference>
<dbReference type="InterPro" id="IPR036908">
    <property type="entry name" value="RlpA-like_sf"/>
</dbReference>
<gene>
    <name evidence="3" type="primary">rlpA</name>
    <name evidence="6" type="ORF">ENW48_09660</name>
</gene>
<dbReference type="EMBL" id="DTKJ01000064">
    <property type="protein sequence ID" value="HGZ12467.1"/>
    <property type="molecule type" value="Genomic_DNA"/>
</dbReference>
<comment type="similarity">
    <text evidence="3 4">Belongs to the RlpA family.</text>
</comment>
<dbReference type="AlphaFoldDB" id="A0A7C5AMR8"/>
<dbReference type="CDD" id="cd22268">
    <property type="entry name" value="DPBB_RlpA-like"/>
    <property type="match status" value="1"/>
</dbReference>
<dbReference type="Pfam" id="PF03330">
    <property type="entry name" value="DPBB_1"/>
    <property type="match status" value="1"/>
</dbReference>
<dbReference type="HAMAP" id="MF_02071">
    <property type="entry name" value="RlpA"/>
    <property type="match status" value="1"/>
</dbReference>
<keyword evidence="2 3" id="KW-0961">Cell wall biogenesis/degradation</keyword>
<dbReference type="InterPro" id="IPR018392">
    <property type="entry name" value="LysM"/>
</dbReference>
<dbReference type="InterPro" id="IPR012997">
    <property type="entry name" value="RplA"/>
</dbReference>
<accession>A0A7C5AMR8</accession>
<name>A0A7C5AMR8_9BACT</name>
<evidence type="ECO:0000256" key="3">
    <source>
        <dbReference type="HAMAP-Rule" id="MF_02071"/>
    </source>
</evidence>
<dbReference type="PROSITE" id="PS51782">
    <property type="entry name" value="LYSM"/>
    <property type="match status" value="1"/>
</dbReference>
<dbReference type="CDD" id="cd00118">
    <property type="entry name" value="LysM"/>
    <property type="match status" value="1"/>
</dbReference>
<dbReference type="SMART" id="SM00257">
    <property type="entry name" value="LysM"/>
    <property type="match status" value="1"/>
</dbReference>
<proteinExistence type="inferred from homology"/>
<dbReference type="Pfam" id="PF01476">
    <property type="entry name" value="LysM"/>
    <property type="match status" value="1"/>
</dbReference>
<protein>
    <recommendedName>
        <fullName evidence="3">Probable endolytic peptidoglycan transglycosylase RlpA</fullName>
        <ecNumber evidence="3">4.2.2.-</ecNumber>
    </recommendedName>
</protein>
<feature type="domain" description="LysM" evidence="5">
    <location>
        <begin position="50"/>
        <end position="95"/>
    </location>
</feature>
<dbReference type="GO" id="GO:0008932">
    <property type="term" value="F:lytic endotransglycosylase activity"/>
    <property type="evidence" value="ECO:0007669"/>
    <property type="project" value="UniProtKB-UniRule"/>
</dbReference>
<reference evidence="6" key="1">
    <citation type="journal article" date="2020" name="mSystems">
        <title>Genome- and Community-Level Interaction Insights into Carbon Utilization and Element Cycling Functions of Hydrothermarchaeota in Hydrothermal Sediment.</title>
        <authorList>
            <person name="Zhou Z."/>
            <person name="Liu Y."/>
            <person name="Xu W."/>
            <person name="Pan J."/>
            <person name="Luo Z.H."/>
            <person name="Li M."/>
        </authorList>
    </citation>
    <scope>NUCLEOTIDE SEQUENCE [LARGE SCALE GENOMIC DNA]</scope>
    <source>
        <strain evidence="6">SpSt-853</strain>
    </source>
</reference>
<dbReference type="InterPro" id="IPR034718">
    <property type="entry name" value="RlpA"/>
</dbReference>
<evidence type="ECO:0000259" key="5">
    <source>
        <dbReference type="PROSITE" id="PS51782"/>
    </source>
</evidence>
<sequence>MIAVIPGITDTLAYLQPSLEKPRGGVFAQVLAEAARQTPSGTSETAAPPARYVVQAGDNLSRIARKLGYPDPEALARANGLKNPDLLKVGQVLKLPENFQPLENKSKFMAAPVRPLRSGGNQISHRGRRLVVASWYGSQHHGRLMANGQPFNMYAETAAHPSLPLGTRLTLTNPQTGSTATVLVTDRGPFVPGRDLDLSFEAARKLGVLRNGVAKLYMEGG</sequence>
<dbReference type="SUPFAM" id="SSF54106">
    <property type="entry name" value="LysM domain"/>
    <property type="match status" value="1"/>
</dbReference>
<evidence type="ECO:0000256" key="1">
    <source>
        <dbReference type="ARBA" id="ARBA00023239"/>
    </source>
</evidence>
<evidence type="ECO:0000313" key="6">
    <source>
        <dbReference type="EMBL" id="HGZ12467.1"/>
    </source>
</evidence>
<comment type="caution">
    <text evidence="6">The sequence shown here is derived from an EMBL/GenBank/DDBJ whole genome shotgun (WGS) entry which is preliminary data.</text>
</comment>
<evidence type="ECO:0000256" key="4">
    <source>
        <dbReference type="RuleBase" id="RU003495"/>
    </source>
</evidence>
<dbReference type="EC" id="4.2.2.-" evidence="3"/>
<dbReference type="InterPro" id="IPR009009">
    <property type="entry name" value="RlpA-like_DPBB"/>
</dbReference>
<dbReference type="InterPro" id="IPR036779">
    <property type="entry name" value="LysM_dom_sf"/>
</dbReference>
<evidence type="ECO:0000256" key="2">
    <source>
        <dbReference type="ARBA" id="ARBA00023316"/>
    </source>
</evidence>
<dbReference type="GO" id="GO:0000270">
    <property type="term" value="P:peptidoglycan metabolic process"/>
    <property type="evidence" value="ECO:0007669"/>
    <property type="project" value="UniProtKB-UniRule"/>
</dbReference>
<dbReference type="GO" id="GO:0071555">
    <property type="term" value="P:cell wall organization"/>
    <property type="evidence" value="ECO:0007669"/>
    <property type="project" value="UniProtKB-KW"/>
</dbReference>
<dbReference type="NCBIfam" id="TIGR00413">
    <property type="entry name" value="rlpA"/>
    <property type="match status" value="1"/>
</dbReference>
<organism evidence="6">
    <name type="scientific">Desulfobacca acetoxidans</name>
    <dbReference type="NCBI Taxonomy" id="60893"/>
    <lineage>
        <taxon>Bacteria</taxon>
        <taxon>Pseudomonadati</taxon>
        <taxon>Thermodesulfobacteriota</taxon>
        <taxon>Desulfobaccia</taxon>
        <taxon>Desulfobaccales</taxon>
        <taxon>Desulfobaccaceae</taxon>
        <taxon>Desulfobacca</taxon>
    </lineage>
</organism>
<comment type="function">
    <text evidence="3">Lytic transglycosylase with a strong preference for naked glycan strands that lack stem peptides.</text>
</comment>
<dbReference type="Gene3D" id="3.10.350.10">
    <property type="entry name" value="LysM domain"/>
    <property type="match status" value="1"/>
</dbReference>
<keyword evidence="1 3" id="KW-0456">Lyase</keyword>
<dbReference type="SUPFAM" id="SSF50685">
    <property type="entry name" value="Barwin-like endoglucanases"/>
    <property type="match status" value="1"/>
</dbReference>
<dbReference type="PANTHER" id="PTHR34183:SF1">
    <property type="entry name" value="ENDOLYTIC PEPTIDOGLYCAN TRANSGLYCOSYLASE RLPA"/>
    <property type="match status" value="1"/>
</dbReference>
<dbReference type="Gene3D" id="2.40.40.10">
    <property type="entry name" value="RlpA-like domain"/>
    <property type="match status" value="1"/>
</dbReference>